<evidence type="ECO:0000256" key="1">
    <source>
        <dbReference type="SAM" id="MobiDB-lite"/>
    </source>
</evidence>
<dbReference type="VEuPathDB" id="FungiDB:PHYBLDRAFT_158983"/>
<dbReference type="AlphaFoldDB" id="A0A167MG66"/>
<feature type="compositionally biased region" description="Low complexity" evidence="1">
    <location>
        <begin position="49"/>
        <end position="61"/>
    </location>
</feature>
<dbReference type="STRING" id="763407.A0A167MG66"/>
<evidence type="ECO:0000313" key="3">
    <source>
        <dbReference type="Proteomes" id="UP000077315"/>
    </source>
</evidence>
<proteinExistence type="predicted"/>
<dbReference type="InParanoid" id="A0A167MG66"/>
<name>A0A167MG66_PHYB8</name>
<dbReference type="EMBL" id="KV440982">
    <property type="protein sequence ID" value="OAD72759.1"/>
    <property type="molecule type" value="Genomic_DNA"/>
</dbReference>
<dbReference type="GeneID" id="28994799"/>
<feature type="compositionally biased region" description="Basic residues" evidence="1">
    <location>
        <begin position="116"/>
        <end position="125"/>
    </location>
</feature>
<gene>
    <name evidence="2" type="ORF">PHYBLDRAFT_158983</name>
</gene>
<dbReference type="Proteomes" id="UP000077315">
    <property type="component" value="Unassembled WGS sequence"/>
</dbReference>
<accession>A0A167MG66</accession>
<feature type="compositionally biased region" description="Polar residues" evidence="1">
    <location>
        <begin position="62"/>
        <end position="78"/>
    </location>
</feature>
<sequence>MGTATAALNSKLSHTTINATTSTSISSSPIHHHIGNGSDHDIHGYEPTSPHSPHSPHVSVSYQQHRSTIPQRRSQQFYPTGPGQPLMMERAASTSSVTSSGNNVFDRLSQTPTRASRAKMAHRHSSGSLEDLRMHWDLERSSSSMSGSYYGD</sequence>
<protein>
    <submittedName>
        <fullName evidence="2">Uncharacterized protein</fullName>
    </submittedName>
</protein>
<feature type="region of interest" description="Disordered" evidence="1">
    <location>
        <begin position="22"/>
        <end position="128"/>
    </location>
</feature>
<evidence type="ECO:0000313" key="2">
    <source>
        <dbReference type="EMBL" id="OAD72759.1"/>
    </source>
</evidence>
<feature type="compositionally biased region" description="Low complexity" evidence="1">
    <location>
        <begin position="91"/>
        <end position="104"/>
    </location>
</feature>
<dbReference type="RefSeq" id="XP_018290799.1">
    <property type="nucleotide sequence ID" value="XM_018433893.1"/>
</dbReference>
<reference evidence="3" key="1">
    <citation type="submission" date="2015-06" db="EMBL/GenBank/DDBJ databases">
        <title>Expansion of signal transduction pathways in fungi by whole-genome duplication.</title>
        <authorList>
            <consortium name="DOE Joint Genome Institute"/>
            <person name="Corrochano L.M."/>
            <person name="Kuo A."/>
            <person name="Marcet-Houben M."/>
            <person name="Polaino S."/>
            <person name="Salamov A."/>
            <person name="Villalobos J.M."/>
            <person name="Alvarez M.I."/>
            <person name="Avalos J."/>
            <person name="Benito E.P."/>
            <person name="Benoit I."/>
            <person name="Burger G."/>
            <person name="Camino L.P."/>
            <person name="Canovas D."/>
            <person name="Cerda-Olmedo E."/>
            <person name="Cheng J.-F."/>
            <person name="Dominguez A."/>
            <person name="Elias M."/>
            <person name="Eslava A.P."/>
            <person name="Glaser F."/>
            <person name="Grimwood J."/>
            <person name="Gutierrez G."/>
            <person name="Heitman J."/>
            <person name="Henrissat B."/>
            <person name="Iturriaga E.A."/>
            <person name="Lang B.F."/>
            <person name="Lavin J.L."/>
            <person name="Lee S."/>
            <person name="Li W."/>
            <person name="Lindquist E."/>
            <person name="Lopez-Garcia S."/>
            <person name="Luque E.M."/>
            <person name="Marcos A.T."/>
            <person name="Martin J."/>
            <person name="McCluskey K."/>
            <person name="Medina H.R."/>
            <person name="Miralles-Duran A."/>
            <person name="Miyazaki A."/>
            <person name="Munoz-Torres E."/>
            <person name="Oguiza J.A."/>
            <person name="Ohm R."/>
            <person name="Olmedo M."/>
            <person name="Orejas M."/>
            <person name="Ortiz-Castellanos L."/>
            <person name="Pisabarro A.G."/>
            <person name="Rodriguez-Romero J."/>
            <person name="Ruiz-Herrera J."/>
            <person name="Ruiz-Vazquez R."/>
            <person name="Sanz C."/>
            <person name="Schackwitz W."/>
            <person name="Schmutz J."/>
            <person name="Shahriari M."/>
            <person name="Shelest E."/>
            <person name="Silva-Franco F."/>
            <person name="Soanes D."/>
            <person name="Syed K."/>
            <person name="Tagua V.G."/>
            <person name="Talbot N.J."/>
            <person name="Thon M."/>
            <person name="De vries R.P."/>
            <person name="Wiebenga A."/>
            <person name="Yadav J.S."/>
            <person name="Braun E.L."/>
            <person name="Baker S."/>
            <person name="Garre V."/>
            <person name="Horwitz B."/>
            <person name="Torres-Martinez S."/>
            <person name="Idnurm A."/>
            <person name="Herrera-Estrella A."/>
            <person name="Gabaldon T."/>
            <person name="Grigoriev I.V."/>
        </authorList>
    </citation>
    <scope>NUCLEOTIDE SEQUENCE [LARGE SCALE GENOMIC DNA]</scope>
    <source>
        <strain evidence="3">NRRL 1555(-)</strain>
    </source>
</reference>
<keyword evidence="3" id="KW-1185">Reference proteome</keyword>
<organism evidence="2 3">
    <name type="scientific">Phycomyces blakesleeanus (strain ATCC 8743b / DSM 1359 / FGSC 10004 / NBRC 33097 / NRRL 1555)</name>
    <dbReference type="NCBI Taxonomy" id="763407"/>
    <lineage>
        <taxon>Eukaryota</taxon>
        <taxon>Fungi</taxon>
        <taxon>Fungi incertae sedis</taxon>
        <taxon>Mucoromycota</taxon>
        <taxon>Mucoromycotina</taxon>
        <taxon>Mucoromycetes</taxon>
        <taxon>Mucorales</taxon>
        <taxon>Phycomycetaceae</taxon>
        <taxon>Phycomyces</taxon>
    </lineage>
</organism>